<organism evidence="4 5">
    <name type="scientific">Camelimonas abortus</name>
    <dbReference type="NCBI Taxonomy" id="1017184"/>
    <lineage>
        <taxon>Bacteria</taxon>
        <taxon>Pseudomonadati</taxon>
        <taxon>Pseudomonadota</taxon>
        <taxon>Alphaproteobacteria</taxon>
        <taxon>Hyphomicrobiales</taxon>
        <taxon>Chelatococcaceae</taxon>
        <taxon>Camelimonas</taxon>
    </lineage>
</organism>
<keyword evidence="5" id="KW-1185">Reference proteome</keyword>
<dbReference type="Gene3D" id="3.10.540.10">
    <property type="entry name" value="duf1285 like domain"/>
    <property type="match status" value="1"/>
</dbReference>
<protein>
    <submittedName>
        <fullName evidence="4">DUF1285 domain-containing protein</fullName>
    </submittedName>
</protein>
<comment type="caution">
    <text evidence="4">The sequence shown here is derived from an EMBL/GenBank/DDBJ whole genome shotgun (WGS) entry which is preliminary data.</text>
</comment>
<evidence type="ECO:0000256" key="1">
    <source>
        <dbReference type="SAM" id="MobiDB-lite"/>
    </source>
</evidence>
<sequence length="210" mass="22505">MTDNTGKTGAGPAGGAPGGLERLFASLGPVGDRDGPAPARPVEKWNPEFCGDIDMRIAADGTWFYMGSPIGRKPLVKLFASILRKDPERYVLVTPVERVGVQVDDAPFVAVEMVAEGEGAQRRISFRTNVDDVVTAGPEHPLRFDRDAEGGLKPYVKVRGELWALVTRALMYDLVEMGEERPAAGGGEAEFGVWSDGAFFVIARAGELAA</sequence>
<dbReference type="Pfam" id="PF21028">
    <property type="entry name" value="DUF1285_C"/>
    <property type="match status" value="1"/>
</dbReference>
<dbReference type="InterPro" id="IPR048341">
    <property type="entry name" value="DUF1285_N"/>
</dbReference>
<dbReference type="PIRSF" id="PIRSF029557">
    <property type="entry name" value="UCP029557"/>
    <property type="match status" value="1"/>
</dbReference>
<evidence type="ECO:0000313" key="5">
    <source>
        <dbReference type="Proteomes" id="UP001595536"/>
    </source>
</evidence>
<reference evidence="5" key="1">
    <citation type="journal article" date="2019" name="Int. J. Syst. Evol. Microbiol.">
        <title>The Global Catalogue of Microorganisms (GCM) 10K type strain sequencing project: providing services to taxonomists for standard genome sequencing and annotation.</title>
        <authorList>
            <consortium name="The Broad Institute Genomics Platform"/>
            <consortium name="The Broad Institute Genome Sequencing Center for Infectious Disease"/>
            <person name="Wu L."/>
            <person name="Ma J."/>
        </authorList>
    </citation>
    <scope>NUCLEOTIDE SEQUENCE [LARGE SCALE GENOMIC DNA]</scope>
    <source>
        <strain evidence="5">CCM 7941</strain>
    </source>
</reference>
<accession>A0ABV7LGM6</accession>
<feature type="domain" description="DUF1285" evidence="3">
    <location>
        <begin position="107"/>
        <end position="202"/>
    </location>
</feature>
<dbReference type="Proteomes" id="UP001595536">
    <property type="component" value="Unassembled WGS sequence"/>
</dbReference>
<name>A0ABV7LGM6_9HYPH</name>
<gene>
    <name evidence="4" type="ORF">ACFOEX_12090</name>
</gene>
<dbReference type="EMBL" id="JBHRUV010000076">
    <property type="protein sequence ID" value="MFC3267085.1"/>
    <property type="molecule type" value="Genomic_DNA"/>
</dbReference>
<dbReference type="InterPro" id="IPR023361">
    <property type="entry name" value="DUF1285_beta_roll_sf"/>
</dbReference>
<feature type="compositionally biased region" description="Basic and acidic residues" evidence="1">
    <location>
        <begin position="31"/>
        <end position="43"/>
    </location>
</feature>
<dbReference type="InterPro" id="IPR048342">
    <property type="entry name" value="DUF1285_C"/>
</dbReference>
<dbReference type="Pfam" id="PF06938">
    <property type="entry name" value="DUF1285_N"/>
    <property type="match status" value="1"/>
</dbReference>
<proteinExistence type="predicted"/>
<evidence type="ECO:0000313" key="4">
    <source>
        <dbReference type="EMBL" id="MFC3267085.1"/>
    </source>
</evidence>
<dbReference type="Gene3D" id="2.30.270.10">
    <property type="entry name" value="duf1285 protein"/>
    <property type="match status" value="1"/>
</dbReference>
<evidence type="ECO:0000259" key="3">
    <source>
        <dbReference type="Pfam" id="PF21028"/>
    </source>
</evidence>
<evidence type="ECO:0000259" key="2">
    <source>
        <dbReference type="Pfam" id="PF06938"/>
    </source>
</evidence>
<feature type="region of interest" description="Disordered" evidence="1">
    <location>
        <begin position="24"/>
        <end position="43"/>
    </location>
</feature>
<dbReference type="RefSeq" id="WP_376829404.1">
    <property type="nucleotide sequence ID" value="NZ_JBHLWR010000006.1"/>
</dbReference>
<feature type="domain" description="DUF1285" evidence="2">
    <location>
        <begin position="41"/>
        <end position="106"/>
    </location>
</feature>
<dbReference type="InterPro" id="IPR010707">
    <property type="entry name" value="DUF1285"/>
</dbReference>